<evidence type="ECO:0000313" key="2">
    <source>
        <dbReference type="Proteomes" id="UP001552299"/>
    </source>
</evidence>
<accession>A0ABD0UUN2</accession>
<evidence type="ECO:0000313" key="1">
    <source>
        <dbReference type="EMBL" id="KAL0914121.1"/>
    </source>
</evidence>
<keyword evidence="2" id="KW-1185">Reference proteome</keyword>
<dbReference type="EMBL" id="JANQDX010000013">
    <property type="protein sequence ID" value="KAL0914121.1"/>
    <property type="molecule type" value="Genomic_DNA"/>
</dbReference>
<reference evidence="1 2" key="1">
    <citation type="journal article" date="2024" name="Plant Biotechnol. J.">
        <title>Dendrobium thyrsiflorum genome and its molecular insights into genes involved in important horticultural traits.</title>
        <authorList>
            <person name="Chen B."/>
            <person name="Wang J.Y."/>
            <person name="Zheng P.J."/>
            <person name="Li K.L."/>
            <person name="Liang Y.M."/>
            <person name="Chen X.F."/>
            <person name="Zhang C."/>
            <person name="Zhao X."/>
            <person name="He X."/>
            <person name="Zhang G.Q."/>
            <person name="Liu Z.J."/>
            <person name="Xu Q."/>
        </authorList>
    </citation>
    <scope>NUCLEOTIDE SEQUENCE [LARGE SCALE GENOMIC DNA]</scope>
    <source>
        <strain evidence="1">GZMU011</strain>
    </source>
</reference>
<protein>
    <submittedName>
        <fullName evidence="1">Uncharacterized protein</fullName>
    </submittedName>
</protein>
<dbReference type="Proteomes" id="UP001552299">
    <property type="component" value="Unassembled WGS sequence"/>
</dbReference>
<name>A0ABD0UUN2_DENTH</name>
<proteinExistence type="predicted"/>
<sequence length="420" mass="47735">MFHERAQKGTQMVYGRPPQHIHFTETKHSYRKSVKIRNEVTLTCQLLFDLSKQDITVTMSCISIHAFLTKEANTSANSIEPFHCIPHVHVMERLAVGEFKEAGGLGWKSGGRVVERSLPAVMERPAVGEFKEAGGLGLSGGGVVMGIRRASGRRGRVGSKPKSWNFDDYKHYCFTYFAISLTKQGRSSHRPGRCVTIVSKLSLIEEKPTWGIERSDRTGRSSHRPGRYVIAQLTMCRRPVRYPRRSVHFVLIVPADREIVPDDQAIFNRPRVLSWTNTITREIFSERFQTSSLSSTCLKVEGKRGRARERGGEICEGEFVREFTKVAPSKGSVHLLRASSQIFEGLGGVHFSVKRRFSAGFGWKQKEVRFSASFRRKRKESKVLCLTGSLKRWEKIQLPNWQLLQCELCKLFKGNWTCKG</sequence>
<organism evidence="1 2">
    <name type="scientific">Dendrobium thyrsiflorum</name>
    <name type="common">Pinecone-like raceme dendrobium</name>
    <name type="synonym">Orchid</name>
    <dbReference type="NCBI Taxonomy" id="117978"/>
    <lineage>
        <taxon>Eukaryota</taxon>
        <taxon>Viridiplantae</taxon>
        <taxon>Streptophyta</taxon>
        <taxon>Embryophyta</taxon>
        <taxon>Tracheophyta</taxon>
        <taxon>Spermatophyta</taxon>
        <taxon>Magnoliopsida</taxon>
        <taxon>Liliopsida</taxon>
        <taxon>Asparagales</taxon>
        <taxon>Orchidaceae</taxon>
        <taxon>Epidendroideae</taxon>
        <taxon>Malaxideae</taxon>
        <taxon>Dendrobiinae</taxon>
        <taxon>Dendrobium</taxon>
    </lineage>
</organism>
<comment type="caution">
    <text evidence="1">The sequence shown here is derived from an EMBL/GenBank/DDBJ whole genome shotgun (WGS) entry which is preliminary data.</text>
</comment>
<dbReference type="AlphaFoldDB" id="A0ABD0UUN2"/>
<gene>
    <name evidence="1" type="ORF">M5K25_017628</name>
</gene>